<gene>
    <name evidence="10" type="ORF">M3P05_11340</name>
</gene>
<keyword evidence="7 9" id="KW-1133">Transmembrane helix</keyword>
<keyword evidence="3" id="KW-1003">Cell membrane</keyword>
<accession>A0ABT0PGY2</accession>
<dbReference type="InterPro" id="IPR013059">
    <property type="entry name" value="Trp_tyr_transpt"/>
</dbReference>
<dbReference type="EMBL" id="JAMFLX010000014">
    <property type="protein sequence ID" value="MCL6270516.1"/>
    <property type="molecule type" value="Genomic_DNA"/>
</dbReference>
<evidence type="ECO:0000313" key="10">
    <source>
        <dbReference type="EMBL" id="MCL6270516.1"/>
    </source>
</evidence>
<dbReference type="RefSeq" id="WP_249699751.1">
    <property type="nucleotide sequence ID" value="NZ_JAMFLX010000014.1"/>
</dbReference>
<evidence type="ECO:0000256" key="2">
    <source>
        <dbReference type="ARBA" id="ARBA00022448"/>
    </source>
</evidence>
<dbReference type="Proteomes" id="UP001203338">
    <property type="component" value="Unassembled WGS sequence"/>
</dbReference>
<organism evidence="10 11">
    <name type="scientific">Parendozoicomonas callyspongiae</name>
    <dbReference type="NCBI Taxonomy" id="2942213"/>
    <lineage>
        <taxon>Bacteria</taxon>
        <taxon>Pseudomonadati</taxon>
        <taxon>Pseudomonadota</taxon>
        <taxon>Gammaproteobacteria</taxon>
        <taxon>Oceanospirillales</taxon>
        <taxon>Endozoicomonadaceae</taxon>
        <taxon>Parendozoicomonas</taxon>
    </lineage>
</organism>
<evidence type="ECO:0000256" key="9">
    <source>
        <dbReference type="SAM" id="Phobius"/>
    </source>
</evidence>
<proteinExistence type="predicted"/>
<feature type="transmembrane region" description="Helical" evidence="9">
    <location>
        <begin position="7"/>
        <end position="29"/>
    </location>
</feature>
<name>A0ABT0PGY2_9GAMM</name>
<evidence type="ECO:0000313" key="11">
    <source>
        <dbReference type="Proteomes" id="UP001203338"/>
    </source>
</evidence>
<keyword evidence="11" id="KW-1185">Reference proteome</keyword>
<evidence type="ECO:0000256" key="5">
    <source>
        <dbReference type="ARBA" id="ARBA00022692"/>
    </source>
</evidence>
<comment type="caution">
    <text evidence="10">The sequence shown here is derived from an EMBL/GenBank/DDBJ whole genome shotgun (WGS) entry which is preliminary data.</text>
</comment>
<evidence type="ECO:0000256" key="6">
    <source>
        <dbReference type="ARBA" id="ARBA00022970"/>
    </source>
</evidence>
<feature type="transmembrane region" description="Helical" evidence="9">
    <location>
        <begin position="35"/>
        <end position="63"/>
    </location>
</feature>
<keyword evidence="8 9" id="KW-0472">Membrane</keyword>
<keyword evidence="4" id="KW-0997">Cell inner membrane</keyword>
<comment type="subcellular location">
    <subcellularLocation>
        <location evidence="1">Cell inner membrane</location>
        <topology evidence="1">Multi-pass membrane protein</topology>
    </subcellularLocation>
</comment>
<evidence type="ECO:0000256" key="4">
    <source>
        <dbReference type="ARBA" id="ARBA00022519"/>
    </source>
</evidence>
<dbReference type="InterPro" id="IPR018227">
    <property type="entry name" value="Amino_acid_transport_2"/>
</dbReference>
<protein>
    <recommendedName>
        <fullName evidence="12">Tyrosine-specific transport protein</fullName>
    </recommendedName>
</protein>
<feature type="transmembrane region" description="Helical" evidence="9">
    <location>
        <begin position="83"/>
        <end position="103"/>
    </location>
</feature>
<reference evidence="10 11" key="1">
    <citation type="submission" date="2022-05" db="EMBL/GenBank/DDBJ databases">
        <authorList>
            <person name="Park J.-S."/>
        </authorList>
    </citation>
    <scope>NUCLEOTIDE SEQUENCE [LARGE SCALE GENOMIC DNA]</scope>
    <source>
        <strain evidence="10 11">2012CJ34-2</strain>
    </source>
</reference>
<feature type="transmembrane region" description="Helical" evidence="9">
    <location>
        <begin position="151"/>
        <end position="168"/>
    </location>
</feature>
<feature type="transmembrane region" description="Helical" evidence="9">
    <location>
        <begin position="188"/>
        <end position="208"/>
    </location>
</feature>
<feature type="transmembrane region" description="Helical" evidence="9">
    <location>
        <begin position="367"/>
        <end position="389"/>
    </location>
</feature>
<evidence type="ECO:0000256" key="3">
    <source>
        <dbReference type="ARBA" id="ARBA00022475"/>
    </source>
</evidence>
<dbReference type="Pfam" id="PF03222">
    <property type="entry name" value="Trp_Tyr_perm"/>
    <property type="match status" value="1"/>
</dbReference>
<evidence type="ECO:0000256" key="7">
    <source>
        <dbReference type="ARBA" id="ARBA00022989"/>
    </source>
</evidence>
<evidence type="ECO:0000256" key="1">
    <source>
        <dbReference type="ARBA" id="ARBA00004429"/>
    </source>
</evidence>
<keyword evidence="6" id="KW-0029">Amino-acid transport</keyword>
<feature type="transmembrane region" description="Helical" evidence="9">
    <location>
        <begin position="123"/>
        <end position="144"/>
    </location>
</feature>
<feature type="transmembrane region" description="Helical" evidence="9">
    <location>
        <begin position="220"/>
        <end position="240"/>
    </location>
</feature>
<dbReference type="PANTHER" id="PTHR46997:SF2">
    <property type="entry name" value="TYROSINE-SPECIFIC TRANSPORT SYSTEM"/>
    <property type="match status" value="1"/>
</dbReference>
<keyword evidence="5 9" id="KW-0812">Transmembrane</keyword>
<dbReference type="PANTHER" id="PTHR46997">
    <property type="entry name" value="LOW AFFINITY TRYPTOPHAN PERMEASE-RELATED"/>
    <property type="match status" value="1"/>
</dbReference>
<evidence type="ECO:0000256" key="8">
    <source>
        <dbReference type="ARBA" id="ARBA00023136"/>
    </source>
</evidence>
<dbReference type="PRINTS" id="PR00166">
    <property type="entry name" value="AROAAPRMEASE"/>
</dbReference>
<feature type="transmembrane region" description="Helical" evidence="9">
    <location>
        <begin position="276"/>
        <end position="300"/>
    </location>
</feature>
<sequence length="390" mass="41515">MIKPSPPVGATLIVAGTTIGAGMLALPMISHGLGFGVMAAFMLITWGMMAVAALLILEVNLTIKPGCSLFVMATETLQNKGKFLAIGSMLFLFYALLAAYIAGGGSQLGQYIPEHSELPIGQNSQGMLLFTLLFGTMASAGVRYVDICNRLLFLFMLGAFVIVLGILSPEVRPSQLISLPENKWLGITVLPVVFTSFGYHGGIPSLIAYVGPNRQLLKRIFLLGSFLPLLVYLLWLATALGQLDANQLAMIADDGSVTALVTALTESSHSSFLESFIHIFTDLALITSFLGVALGLFDFMHSALNSSSRVKTAIAVYIPPLIIASLIPGAFVVALNFAALALAVLAIILPALMLLELRKRGLVSKSATGILFWPTVLFGVAICLLTLFYS</sequence>
<feature type="transmembrane region" description="Helical" evidence="9">
    <location>
        <begin position="312"/>
        <end position="331"/>
    </location>
</feature>
<keyword evidence="2" id="KW-0813">Transport</keyword>
<evidence type="ECO:0008006" key="12">
    <source>
        <dbReference type="Google" id="ProtNLM"/>
    </source>
</evidence>
<dbReference type="Gene3D" id="1.20.1740.10">
    <property type="entry name" value="Amino acid/polyamine transporter I"/>
    <property type="match status" value="1"/>
</dbReference>
<feature type="transmembrane region" description="Helical" evidence="9">
    <location>
        <begin position="337"/>
        <end position="355"/>
    </location>
</feature>